<dbReference type="Proteomes" id="UP001189429">
    <property type="component" value="Unassembled WGS sequence"/>
</dbReference>
<dbReference type="PROSITE" id="PS51257">
    <property type="entry name" value="PROKAR_LIPOPROTEIN"/>
    <property type="match status" value="1"/>
</dbReference>
<keyword evidence="4" id="KW-1185">Reference proteome</keyword>
<reference evidence="3" key="1">
    <citation type="submission" date="2023-10" db="EMBL/GenBank/DDBJ databases">
        <authorList>
            <person name="Chen Y."/>
            <person name="Shah S."/>
            <person name="Dougan E. K."/>
            <person name="Thang M."/>
            <person name="Chan C."/>
        </authorList>
    </citation>
    <scope>NUCLEOTIDE SEQUENCE [LARGE SCALE GENOMIC DNA]</scope>
</reference>
<proteinExistence type="predicted"/>
<dbReference type="EMBL" id="CAUYUJ010021980">
    <property type="protein sequence ID" value="CAK0908254.1"/>
    <property type="molecule type" value="Genomic_DNA"/>
</dbReference>
<organism evidence="3 4">
    <name type="scientific">Prorocentrum cordatum</name>
    <dbReference type="NCBI Taxonomy" id="2364126"/>
    <lineage>
        <taxon>Eukaryota</taxon>
        <taxon>Sar</taxon>
        <taxon>Alveolata</taxon>
        <taxon>Dinophyceae</taxon>
        <taxon>Prorocentrales</taxon>
        <taxon>Prorocentraceae</taxon>
        <taxon>Prorocentrum</taxon>
    </lineage>
</organism>
<evidence type="ECO:0000313" key="4">
    <source>
        <dbReference type="Proteomes" id="UP001189429"/>
    </source>
</evidence>
<evidence type="ECO:0000256" key="1">
    <source>
        <dbReference type="SAM" id="MobiDB-lite"/>
    </source>
</evidence>
<sequence length="224" mass="22665">MAARRAPRAAAPGLLAALVALAACPASHGEHAPEARALGCEAPCGPAGPEDSSGNCRTRVLWLSEHSFAEQPQPCLLAFQQVLDECPECSHCSPAETRCFSAGEENVPAPEWAAEAAKALSAAGAGGRGQSPAAILNESLAQQFDKTHAIEGPAADLAVPGLQHLAAICSTLLAVGLSCRACAWSGHVVRVGASSSTGASVPGAAGERRGYSYAPVPRSDPAAR</sequence>
<keyword evidence="2" id="KW-0732">Signal</keyword>
<accession>A0ABN9Y6M3</accession>
<name>A0ABN9Y6M3_9DINO</name>
<feature type="chain" id="PRO_5045312123" evidence="2">
    <location>
        <begin position="30"/>
        <end position="224"/>
    </location>
</feature>
<feature type="region of interest" description="Disordered" evidence="1">
    <location>
        <begin position="193"/>
        <end position="224"/>
    </location>
</feature>
<gene>
    <name evidence="3" type="ORF">PCOR1329_LOCUS82972</name>
</gene>
<feature type="signal peptide" evidence="2">
    <location>
        <begin position="1"/>
        <end position="29"/>
    </location>
</feature>
<comment type="caution">
    <text evidence="3">The sequence shown here is derived from an EMBL/GenBank/DDBJ whole genome shotgun (WGS) entry which is preliminary data.</text>
</comment>
<evidence type="ECO:0000313" key="3">
    <source>
        <dbReference type="EMBL" id="CAK0908254.1"/>
    </source>
</evidence>
<evidence type="ECO:0000256" key="2">
    <source>
        <dbReference type="SAM" id="SignalP"/>
    </source>
</evidence>
<protein>
    <submittedName>
        <fullName evidence="3">Uncharacterized protein</fullName>
    </submittedName>
</protein>